<dbReference type="EMBL" id="CP075585">
    <property type="protein sequence ID" value="QZA58151.1"/>
    <property type="molecule type" value="Genomic_DNA"/>
</dbReference>
<accession>A0ABX8Z284</accession>
<dbReference type="Proteomes" id="UP000822862">
    <property type="component" value="Chromosome"/>
</dbReference>
<proteinExistence type="predicted"/>
<protein>
    <submittedName>
        <fullName evidence="1">Uncharacterized protein</fullName>
    </submittedName>
</protein>
<reference evidence="1 2" key="1">
    <citation type="submission" date="2020-01" db="EMBL/GenBank/DDBJ databases">
        <authorList>
            <person name="Sixt B."/>
            <person name="Schulz F."/>
            <person name="Kostanjsek R."/>
            <person name="Koestlbacher S."/>
            <person name="Collingro A."/>
            <person name="Toenshoff E."/>
            <person name="Horn M."/>
        </authorList>
    </citation>
    <scope>NUCLEOTIDE SEQUENCE [LARGE SCALE GENOMIC DNA]</scope>
    <source>
        <strain evidence="1 2">15C</strain>
    </source>
</reference>
<reference evidence="1 2" key="2">
    <citation type="submission" date="2021-05" db="EMBL/GenBank/DDBJ databases">
        <title>Ecology and evolution of chlamydial symbionts of arthropods.</title>
        <authorList>
            <person name="Halter T."/>
            <person name="Sixt B.S."/>
            <person name="Toenshoff E.R."/>
            <person name="Koestlbacher S."/>
            <person name="Schulz F."/>
            <person name="Kostanjsek R."/>
            <person name="Collingro A."/>
            <person name="Hendrickx F."/>
            <person name="Horn M."/>
        </authorList>
    </citation>
    <scope>NUCLEOTIDE SEQUENCE [LARGE SCALE GENOMIC DNA]</scope>
    <source>
        <strain evidence="1 2">15C</strain>
    </source>
</reference>
<gene>
    <name evidence="1" type="ORF">RHAB15C_0000020</name>
</gene>
<keyword evidence="2" id="KW-1185">Reference proteome</keyword>
<sequence length="189" mass="22482">MFRYVTFLSLDSFKTKTKRFFVKIATMISIMEKPSQQIPETFSVEQAFHINIFFLVDIWPLVEPKVIKEEQNSGLYSFFFIEVCSTYDCHSEWNEAIRLVLHISKEEQKTLQLTLPEIFSCVIEFCKIFNERCNFKIAYAASLLESMRKSPENHKTEWAIWQEVVTKVAYDFMNKDNFNWSDNDFNESD</sequence>
<evidence type="ECO:0000313" key="2">
    <source>
        <dbReference type="Proteomes" id="UP000822862"/>
    </source>
</evidence>
<organism evidence="1 2">
    <name type="scientific">Candidatus Rhabdochlamydia porcellionis</name>
    <dbReference type="NCBI Taxonomy" id="225148"/>
    <lineage>
        <taxon>Bacteria</taxon>
        <taxon>Pseudomonadati</taxon>
        <taxon>Chlamydiota</taxon>
        <taxon>Chlamydiia</taxon>
        <taxon>Parachlamydiales</taxon>
        <taxon>Candidatus Rhabdochlamydiaceae</taxon>
        <taxon>Candidatus Rhabdochlamydia</taxon>
    </lineage>
</organism>
<name>A0ABX8Z284_9BACT</name>
<evidence type="ECO:0000313" key="1">
    <source>
        <dbReference type="EMBL" id="QZA58151.1"/>
    </source>
</evidence>